<keyword evidence="3 6" id="KW-0812">Transmembrane</keyword>
<dbReference type="Pfam" id="PF01292">
    <property type="entry name" value="Ni_hydr_CYTB"/>
    <property type="match status" value="1"/>
</dbReference>
<comment type="subcellular location">
    <subcellularLocation>
        <location evidence="1">Cell membrane</location>
        <topology evidence="1">Multi-pass membrane protein</topology>
    </subcellularLocation>
</comment>
<evidence type="ECO:0000256" key="3">
    <source>
        <dbReference type="ARBA" id="ARBA00022692"/>
    </source>
</evidence>
<dbReference type="InterPro" id="IPR016174">
    <property type="entry name" value="Di-haem_cyt_TM"/>
</dbReference>
<name>A0ABT2YUV2_9GAMM</name>
<dbReference type="Gene3D" id="1.20.950.20">
    <property type="entry name" value="Transmembrane di-heme cytochromes, Chain C"/>
    <property type="match status" value="1"/>
</dbReference>
<dbReference type="InterPro" id="IPR051542">
    <property type="entry name" value="Hydrogenase_cytochrome"/>
</dbReference>
<keyword evidence="4 6" id="KW-1133">Transmembrane helix</keyword>
<evidence type="ECO:0000256" key="4">
    <source>
        <dbReference type="ARBA" id="ARBA00022989"/>
    </source>
</evidence>
<comment type="caution">
    <text evidence="8">The sequence shown here is derived from an EMBL/GenBank/DDBJ whole genome shotgun (WGS) entry which is preliminary data.</text>
</comment>
<dbReference type="PANTHER" id="PTHR30485">
    <property type="entry name" value="NI/FE-HYDROGENASE 1 B-TYPE CYTOCHROME SUBUNIT"/>
    <property type="match status" value="1"/>
</dbReference>
<dbReference type="InterPro" id="IPR011577">
    <property type="entry name" value="Cyt_b561_bac/Ni-Hgenase"/>
</dbReference>
<evidence type="ECO:0000256" key="2">
    <source>
        <dbReference type="ARBA" id="ARBA00022475"/>
    </source>
</evidence>
<dbReference type="SUPFAM" id="SSF81342">
    <property type="entry name" value="Transmembrane di-heme cytochromes"/>
    <property type="match status" value="1"/>
</dbReference>
<gene>
    <name evidence="8" type="ORF">OFY17_12220</name>
</gene>
<evidence type="ECO:0000313" key="9">
    <source>
        <dbReference type="Proteomes" id="UP001209713"/>
    </source>
</evidence>
<feature type="transmembrane region" description="Helical" evidence="6">
    <location>
        <begin position="6"/>
        <end position="28"/>
    </location>
</feature>
<accession>A0ABT2YUV2</accession>
<feature type="transmembrane region" description="Helical" evidence="6">
    <location>
        <begin position="198"/>
        <end position="217"/>
    </location>
</feature>
<keyword evidence="9" id="KW-1185">Reference proteome</keyword>
<keyword evidence="2" id="KW-1003">Cell membrane</keyword>
<feature type="transmembrane region" description="Helical" evidence="6">
    <location>
        <begin position="40"/>
        <end position="59"/>
    </location>
</feature>
<evidence type="ECO:0000259" key="7">
    <source>
        <dbReference type="Pfam" id="PF01292"/>
    </source>
</evidence>
<dbReference type="Proteomes" id="UP001209713">
    <property type="component" value="Unassembled WGS sequence"/>
</dbReference>
<feature type="transmembrane region" description="Helical" evidence="6">
    <location>
        <begin position="97"/>
        <end position="116"/>
    </location>
</feature>
<dbReference type="PANTHER" id="PTHR30485:SF2">
    <property type="entry name" value="BLL0597 PROTEIN"/>
    <property type="match status" value="1"/>
</dbReference>
<protein>
    <submittedName>
        <fullName evidence="8">Cytochrome b/b6 domain-containing protein</fullName>
    </submittedName>
</protein>
<feature type="domain" description="Cytochrome b561 bacterial/Ni-hydrogenase" evidence="7">
    <location>
        <begin position="6"/>
        <end position="181"/>
    </location>
</feature>
<proteinExistence type="predicted"/>
<feature type="transmembrane region" description="Helical" evidence="6">
    <location>
        <begin position="151"/>
        <end position="170"/>
    </location>
</feature>
<evidence type="ECO:0000256" key="6">
    <source>
        <dbReference type="SAM" id="Phobius"/>
    </source>
</evidence>
<dbReference type="RefSeq" id="WP_263531015.1">
    <property type="nucleotide sequence ID" value="NZ_JAOVZB010000005.1"/>
</dbReference>
<sequence>MKSTLVWDWPIRLCHWLIVLLFSGLIYTGKADEDYMQYHFYMGYMLSAVIIVRVLYGFYGSRYALFSQFVKQPRHAFNYVKSILAGKPQEYLGHNPLGGLMTVFLLLVLTLQWITGLFNSDDIFWYGPFSALLPVSWLSQMSYIHYALPDWLIGAAIIHILAVLYHEFYLKELLTAAMIHGHKKYTKAARSEVKTPRWGVVFSLLIGAAWFLALYLMPI</sequence>
<reference evidence="8 9" key="1">
    <citation type="submission" date="2022-10" db="EMBL/GenBank/DDBJ databases">
        <title>Marinomonas transparenta sp. nov. and Marinomonas sargassi sp. nov., isolated from marine alga (Sargassum natans (L.) Gaillon).</title>
        <authorList>
            <person name="Wang Y."/>
        </authorList>
    </citation>
    <scope>NUCLEOTIDE SEQUENCE [LARGE SCALE GENOMIC DNA]</scope>
    <source>
        <strain evidence="8 9">C2222</strain>
    </source>
</reference>
<evidence type="ECO:0000313" key="8">
    <source>
        <dbReference type="EMBL" id="MCV2403638.1"/>
    </source>
</evidence>
<dbReference type="EMBL" id="JAOVZB010000005">
    <property type="protein sequence ID" value="MCV2403638.1"/>
    <property type="molecule type" value="Genomic_DNA"/>
</dbReference>
<evidence type="ECO:0000256" key="1">
    <source>
        <dbReference type="ARBA" id="ARBA00004651"/>
    </source>
</evidence>
<organism evidence="8 9">
    <name type="scientific">Marinomonas sargassi</name>
    <dbReference type="NCBI Taxonomy" id="2984494"/>
    <lineage>
        <taxon>Bacteria</taxon>
        <taxon>Pseudomonadati</taxon>
        <taxon>Pseudomonadota</taxon>
        <taxon>Gammaproteobacteria</taxon>
        <taxon>Oceanospirillales</taxon>
        <taxon>Oceanospirillaceae</taxon>
        <taxon>Marinomonas</taxon>
    </lineage>
</organism>
<keyword evidence="5 6" id="KW-0472">Membrane</keyword>
<evidence type="ECO:0000256" key="5">
    <source>
        <dbReference type="ARBA" id="ARBA00023136"/>
    </source>
</evidence>